<reference evidence="1" key="1">
    <citation type="journal article" date="2012" name="PLoS ONE">
        <title>Gene sets for utilization of primary and secondary nutrition supplies in the distal gut of endangered iberian lynx.</title>
        <authorList>
            <person name="Alcaide M."/>
            <person name="Messina E."/>
            <person name="Richter M."/>
            <person name="Bargiela R."/>
            <person name="Peplies J."/>
            <person name="Huws S.A."/>
            <person name="Newbold C.J."/>
            <person name="Golyshin P.N."/>
            <person name="Simon M.A."/>
            <person name="Lopez G."/>
            <person name="Yakimov M.M."/>
            <person name="Ferrer M."/>
        </authorList>
    </citation>
    <scope>NUCLEOTIDE SEQUENCE</scope>
</reference>
<dbReference type="EMBL" id="AMCI01000423">
    <property type="protein sequence ID" value="EJX09301.1"/>
    <property type="molecule type" value="Genomic_DNA"/>
</dbReference>
<proteinExistence type="predicted"/>
<organism evidence="1">
    <name type="scientific">gut metagenome</name>
    <dbReference type="NCBI Taxonomy" id="749906"/>
    <lineage>
        <taxon>unclassified sequences</taxon>
        <taxon>metagenomes</taxon>
        <taxon>organismal metagenomes</taxon>
    </lineage>
</organism>
<evidence type="ECO:0000313" key="1">
    <source>
        <dbReference type="EMBL" id="EJX09301.1"/>
    </source>
</evidence>
<comment type="caution">
    <text evidence="1">The sequence shown here is derived from an EMBL/GenBank/DDBJ whole genome shotgun (WGS) entry which is preliminary data.</text>
</comment>
<sequence length="508" mass="57305">MEVLLLVLQIGNFGIDGNHGIGKLEQVRQRILEYILADNDVTASTGFKPTITVATQQDCRTRRMVEEIVFYHRETRCTEQRTASPVITDGIDGKYHFGSPGQVLDTETLLLADGSIHRFSKSNQKLACTGNLLLVVRTDRSDAVLLTHQFHGVGTHKLHFVSRTAPFEAPSLVVHIATHQRTVVDPFHHLQIRTMHVDGIVHHPFIQAVAGNDFSLATREMGCIGLGREVTRIISTAQAYAKPIQRNVFAQLCQQSHTLGIVHPHILQGGIHVVRQENTRSRTIPTPQCHSRTRHQPLILPSRRQNAARSYLVHPLHGTSNVAGIIHQMLRIPFESDTITMTHGPAVAIGFEELILRDAIFHPRSRFEHDTLLRIVLYHFHLRNVGIGKVDTEILQCTVFRAQKRQRQHAAMEHELRPLSIESKILQVLQRESHLLRIVLVVIRNVIFAHSCPLFVEVVSAFGKAQSHRFTVLTFRLDACNDLLHNGRSILLTVGPQAIVRKIIHLLR</sequence>
<gene>
    <name evidence="1" type="ORF">EVA_02588</name>
</gene>
<protein>
    <submittedName>
        <fullName evidence="1">Uncharacterized protein</fullName>
    </submittedName>
</protein>
<dbReference type="AlphaFoldDB" id="J9D8Z8"/>
<accession>J9D8Z8</accession>
<name>J9D8Z8_9ZZZZ</name>